<evidence type="ECO:0000256" key="1">
    <source>
        <dbReference type="SAM" id="SignalP"/>
    </source>
</evidence>
<keyword evidence="1" id="KW-0732">Signal</keyword>
<dbReference type="InterPro" id="IPR015131">
    <property type="entry name" value="Killer_tox_Kp4"/>
</dbReference>
<evidence type="ECO:0000313" key="4">
    <source>
        <dbReference type="Proteomes" id="UP000517252"/>
    </source>
</evidence>
<gene>
    <name evidence="3" type="ORF">TASIC1_0010015500</name>
</gene>
<feature type="signal peptide" evidence="1">
    <location>
        <begin position="1"/>
        <end position="19"/>
    </location>
</feature>
<dbReference type="Gene3D" id="3.30.430.10">
    <property type="entry name" value="Killer Toxin P4, subunit A"/>
    <property type="match status" value="1"/>
</dbReference>
<dbReference type="GO" id="GO:0005576">
    <property type="term" value="C:extracellular region"/>
    <property type="evidence" value="ECO:0007669"/>
    <property type="project" value="InterPro"/>
</dbReference>
<dbReference type="Proteomes" id="UP000517252">
    <property type="component" value="Unassembled WGS sequence"/>
</dbReference>
<dbReference type="InterPro" id="IPR011329">
    <property type="entry name" value="Killer_tox_Kp4/SMK"/>
</dbReference>
<sequence length="148" mass="15355">MHFINILLSLASAASVASALGSSCQDSGVCAGINANLSSAIGQLKGMDQHQRFSDGQLITCVDTDSEGSSSLCLSYRGTGRSWTVFQTAWFAQTLIEQGCQACGSVSMGSDHGELASNVITNTAGGLDTSEARRGMDMVQLVARAGNR</sequence>
<dbReference type="AlphaFoldDB" id="A0A6V8QZX4"/>
<organism evidence="3 4">
    <name type="scientific">Trichoderma asperellum</name>
    <name type="common">Filamentous fungus</name>
    <dbReference type="NCBI Taxonomy" id="101201"/>
    <lineage>
        <taxon>Eukaryota</taxon>
        <taxon>Fungi</taxon>
        <taxon>Dikarya</taxon>
        <taxon>Ascomycota</taxon>
        <taxon>Pezizomycotina</taxon>
        <taxon>Sordariomycetes</taxon>
        <taxon>Hypocreomycetidae</taxon>
        <taxon>Hypocreales</taxon>
        <taxon>Hypocreaceae</taxon>
        <taxon>Trichoderma</taxon>
    </lineage>
</organism>
<dbReference type="OrthoDB" id="4177994at2759"/>
<accession>A0A6V8QZX4</accession>
<protein>
    <recommendedName>
        <fullName evidence="2">Killer toxin Kp4 domain-containing protein</fullName>
    </recommendedName>
</protein>
<feature type="chain" id="PRO_5028244127" description="Killer toxin Kp4 domain-containing protein" evidence="1">
    <location>
        <begin position="20"/>
        <end position="148"/>
    </location>
</feature>
<name>A0A6V8QZX4_TRIAP</name>
<reference evidence="3 4" key="1">
    <citation type="submission" date="2020-07" db="EMBL/GenBank/DDBJ databases">
        <title>Trichoderma asperellum IC-1 whole genome shotgun sequence.</title>
        <authorList>
            <person name="Kanamasa S."/>
            <person name="Takahashi H."/>
        </authorList>
    </citation>
    <scope>NUCLEOTIDE SEQUENCE [LARGE SCALE GENOMIC DNA]</scope>
    <source>
        <strain evidence="3 4">IC-1</strain>
    </source>
</reference>
<feature type="domain" description="Killer toxin Kp4" evidence="2">
    <location>
        <begin position="8"/>
        <end position="120"/>
    </location>
</feature>
<comment type="caution">
    <text evidence="3">The sequence shown here is derived from an EMBL/GenBank/DDBJ whole genome shotgun (WGS) entry which is preliminary data.</text>
</comment>
<dbReference type="SUPFAM" id="SSF55221">
    <property type="entry name" value="Yeast killer toxins"/>
    <property type="match status" value="1"/>
</dbReference>
<evidence type="ECO:0000259" key="2">
    <source>
        <dbReference type="Pfam" id="PF09044"/>
    </source>
</evidence>
<proteinExistence type="predicted"/>
<dbReference type="Pfam" id="PF09044">
    <property type="entry name" value="Kp4"/>
    <property type="match status" value="1"/>
</dbReference>
<dbReference type="EMBL" id="BLZH01000010">
    <property type="protein sequence ID" value="GFP58344.1"/>
    <property type="molecule type" value="Genomic_DNA"/>
</dbReference>
<evidence type="ECO:0000313" key="3">
    <source>
        <dbReference type="EMBL" id="GFP58344.1"/>
    </source>
</evidence>